<evidence type="ECO:0000313" key="2">
    <source>
        <dbReference type="EMBL" id="GGD24620.1"/>
    </source>
</evidence>
<evidence type="ECO:0000256" key="1">
    <source>
        <dbReference type="SAM" id="MobiDB-lite"/>
    </source>
</evidence>
<feature type="region of interest" description="Disordered" evidence="1">
    <location>
        <begin position="1"/>
        <end position="21"/>
    </location>
</feature>
<dbReference type="PANTHER" id="PTHR11669">
    <property type="entry name" value="REPLICATION FACTOR C / DNA POLYMERASE III GAMMA-TAU SUBUNIT"/>
    <property type="match status" value="1"/>
</dbReference>
<dbReference type="SUPFAM" id="SSF52540">
    <property type="entry name" value="P-loop containing nucleoside triphosphate hydrolases"/>
    <property type="match status" value="1"/>
</dbReference>
<dbReference type="GO" id="GO:0009360">
    <property type="term" value="C:DNA polymerase III complex"/>
    <property type="evidence" value="ECO:0007669"/>
    <property type="project" value="TreeGrafter"/>
</dbReference>
<name>A0A917DBT6_9HYPH</name>
<gene>
    <name evidence="2" type="ORF">GCM10011335_29440</name>
</gene>
<evidence type="ECO:0000313" key="3">
    <source>
        <dbReference type="Proteomes" id="UP000613160"/>
    </source>
</evidence>
<reference evidence="2" key="1">
    <citation type="journal article" date="2014" name="Int. J. Syst. Evol. Microbiol.">
        <title>Complete genome sequence of Corynebacterium casei LMG S-19264T (=DSM 44701T), isolated from a smear-ripened cheese.</title>
        <authorList>
            <consortium name="US DOE Joint Genome Institute (JGI-PGF)"/>
            <person name="Walter F."/>
            <person name="Albersmeier A."/>
            <person name="Kalinowski J."/>
            <person name="Ruckert C."/>
        </authorList>
    </citation>
    <scope>NUCLEOTIDE SEQUENCE</scope>
    <source>
        <strain evidence="2">CGMCC 1.15493</strain>
    </source>
</reference>
<dbReference type="Gene3D" id="3.40.50.300">
    <property type="entry name" value="P-loop containing nucleotide triphosphate hydrolases"/>
    <property type="match status" value="1"/>
</dbReference>
<protein>
    <submittedName>
        <fullName evidence="2">DNA polymerase III subunit delta</fullName>
    </submittedName>
</protein>
<dbReference type="PANTHER" id="PTHR11669:SF8">
    <property type="entry name" value="DNA POLYMERASE III SUBUNIT DELTA"/>
    <property type="match status" value="1"/>
</dbReference>
<dbReference type="RefSeq" id="WP_188851985.1">
    <property type="nucleotide sequence ID" value="NZ_BMJJ01000007.1"/>
</dbReference>
<feature type="compositionally biased region" description="Basic and acidic residues" evidence="1">
    <location>
        <begin position="1"/>
        <end position="15"/>
    </location>
</feature>
<dbReference type="NCBIfam" id="NF006586">
    <property type="entry name" value="PRK09112.1"/>
    <property type="match status" value="1"/>
</dbReference>
<dbReference type="InterPro" id="IPR050238">
    <property type="entry name" value="DNA_Rep/Repair_Clamp_Loader"/>
</dbReference>
<dbReference type="InterPro" id="IPR027417">
    <property type="entry name" value="P-loop_NTPase"/>
</dbReference>
<keyword evidence="3" id="KW-1185">Reference proteome</keyword>
<dbReference type="GO" id="GO:0006261">
    <property type="term" value="P:DNA-templated DNA replication"/>
    <property type="evidence" value="ECO:0007669"/>
    <property type="project" value="TreeGrafter"/>
</dbReference>
<dbReference type="Pfam" id="PF13177">
    <property type="entry name" value="DNA_pol3_delta2"/>
    <property type="match status" value="1"/>
</dbReference>
<reference evidence="2" key="2">
    <citation type="submission" date="2020-09" db="EMBL/GenBank/DDBJ databases">
        <authorList>
            <person name="Sun Q."/>
            <person name="Zhou Y."/>
        </authorList>
    </citation>
    <scope>NUCLEOTIDE SEQUENCE</scope>
    <source>
        <strain evidence="2">CGMCC 1.15493</strain>
    </source>
</reference>
<dbReference type="Proteomes" id="UP000613160">
    <property type="component" value="Unassembled WGS sequence"/>
</dbReference>
<dbReference type="AlphaFoldDB" id="A0A917DBT6"/>
<accession>A0A917DBT6</accession>
<comment type="caution">
    <text evidence="2">The sequence shown here is derived from an EMBL/GenBank/DDBJ whole genome shotgun (WGS) entry which is preliminary data.</text>
</comment>
<proteinExistence type="predicted"/>
<dbReference type="EMBL" id="BMJJ01000007">
    <property type="protein sequence ID" value="GGD24620.1"/>
    <property type="molecule type" value="Genomic_DNA"/>
</dbReference>
<sequence>MSDSTVEAREDHDALPDIPSPAARSRLYGHDAPWAALVGAHQSGKLHHAWLLQGPRGIGKATTAFAFARYLLSPHTAGDAAEPVADPASAVARQIAGGGHPGLVHITRPAAERGGGFKTQITVEEIRKLNRFFRTTTGGGQWRIALIDPADDMNRNAANALLKILEEPPERSIFLITNHLPGRLLPTIRSRCRVLRFDGLGEGDMAAALHSMPMTFGEAEIAGAIELAGGSVRNAVSLIANGGLEIEAEIRRLYTADEPDWQAIQGLADLLTQKGRESAFDLMLEAVFKWIAHEAEARLSGAAPSSARRFAALWMAESQRLREGLAYNLDRKQMLVSLFSAVFSLRAAAAA</sequence>
<dbReference type="NCBIfam" id="NF005677">
    <property type="entry name" value="PRK07471.1"/>
    <property type="match status" value="1"/>
</dbReference>
<organism evidence="2 3">
    <name type="scientific">Aureimonas glaciei</name>
    <dbReference type="NCBI Taxonomy" id="1776957"/>
    <lineage>
        <taxon>Bacteria</taxon>
        <taxon>Pseudomonadati</taxon>
        <taxon>Pseudomonadota</taxon>
        <taxon>Alphaproteobacteria</taxon>
        <taxon>Hyphomicrobiales</taxon>
        <taxon>Aurantimonadaceae</taxon>
        <taxon>Aureimonas</taxon>
    </lineage>
</organism>